<reference evidence="4" key="1">
    <citation type="journal article" date="2019" name="Int. J. Syst. Evol. Microbiol.">
        <title>The Global Catalogue of Microorganisms (GCM) 10K type strain sequencing project: providing services to taxonomists for standard genome sequencing and annotation.</title>
        <authorList>
            <consortium name="The Broad Institute Genomics Platform"/>
            <consortium name="The Broad Institute Genome Sequencing Center for Infectious Disease"/>
            <person name="Wu L."/>
            <person name="Ma J."/>
        </authorList>
    </citation>
    <scope>NUCLEOTIDE SEQUENCE [LARGE SCALE GENOMIC DNA]</scope>
    <source>
        <strain evidence="4">KCTC 32255</strain>
    </source>
</reference>
<dbReference type="InterPro" id="IPR046543">
    <property type="entry name" value="DUF6802"/>
</dbReference>
<dbReference type="RefSeq" id="WP_345403615.1">
    <property type="nucleotide sequence ID" value="NZ_BAABLA010000115.1"/>
</dbReference>
<dbReference type="Pfam" id="PF20615">
    <property type="entry name" value="DUF6802"/>
    <property type="match status" value="1"/>
</dbReference>
<dbReference type="EMBL" id="JBHSXX010000001">
    <property type="protein sequence ID" value="MFC6865802.1"/>
    <property type="molecule type" value="Genomic_DNA"/>
</dbReference>
<dbReference type="SUPFAM" id="SSF69318">
    <property type="entry name" value="Integrin alpha N-terminal domain"/>
    <property type="match status" value="1"/>
</dbReference>
<proteinExistence type="predicted"/>
<feature type="compositionally biased region" description="Gly residues" evidence="1">
    <location>
        <begin position="206"/>
        <end position="222"/>
    </location>
</feature>
<sequence>MYVDESGGSDETVTSEDVTVTVDGQDYEVEKNADLDSDGHVDTAIVDNADNTRSAYIDEDGDGDADIYVEADERGNTIAEARFDEQAGEWVAIDPSAPDQATATAGPTDTHTSEDTSGTGKSMTADMPRGEVEVGPATIDTNEDGVNDTAVTKDDEGNTFYFTDVDSDGEADYALVVESDGTTVALKHTGDGRWEPVDTGATQTSGGNGGEPGEDTGSGIGEAIGDAAQESVSGITTNIEGVAKIDPYTGQWLSPN</sequence>
<feature type="region of interest" description="Disordered" evidence="1">
    <location>
        <begin position="187"/>
        <end position="222"/>
    </location>
</feature>
<accession>A0ABW2BUD0</accession>
<feature type="region of interest" description="Disordered" evidence="1">
    <location>
        <begin position="94"/>
        <end position="130"/>
    </location>
</feature>
<dbReference type="Proteomes" id="UP001596337">
    <property type="component" value="Unassembled WGS sequence"/>
</dbReference>
<evidence type="ECO:0000256" key="1">
    <source>
        <dbReference type="SAM" id="MobiDB-lite"/>
    </source>
</evidence>
<evidence type="ECO:0000259" key="2">
    <source>
        <dbReference type="Pfam" id="PF20615"/>
    </source>
</evidence>
<feature type="compositionally biased region" description="Polar residues" evidence="1">
    <location>
        <begin position="99"/>
        <end position="122"/>
    </location>
</feature>
<dbReference type="InterPro" id="IPR028994">
    <property type="entry name" value="Integrin_alpha_N"/>
</dbReference>
<evidence type="ECO:0000313" key="4">
    <source>
        <dbReference type="Proteomes" id="UP001596337"/>
    </source>
</evidence>
<comment type="caution">
    <text evidence="3">The sequence shown here is derived from an EMBL/GenBank/DDBJ whole genome shotgun (WGS) entry which is preliminary data.</text>
</comment>
<feature type="region of interest" description="Disordered" evidence="1">
    <location>
        <begin position="1"/>
        <end position="24"/>
    </location>
</feature>
<name>A0ABW2BUD0_9PSEU</name>
<protein>
    <submittedName>
        <fullName evidence="3">DUF6802 family protein</fullName>
    </submittedName>
</protein>
<keyword evidence="4" id="KW-1185">Reference proteome</keyword>
<evidence type="ECO:0000313" key="3">
    <source>
        <dbReference type="EMBL" id="MFC6865802.1"/>
    </source>
</evidence>
<organism evidence="3 4">
    <name type="scientific">Haloechinothrix salitolerans</name>
    <dbReference type="NCBI Taxonomy" id="926830"/>
    <lineage>
        <taxon>Bacteria</taxon>
        <taxon>Bacillati</taxon>
        <taxon>Actinomycetota</taxon>
        <taxon>Actinomycetes</taxon>
        <taxon>Pseudonocardiales</taxon>
        <taxon>Pseudonocardiaceae</taxon>
        <taxon>Haloechinothrix</taxon>
    </lineage>
</organism>
<feature type="compositionally biased region" description="Low complexity" evidence="1">
    <location>
        <begin position="9"/>
        <end position="23"/>
    </location>
</feature>
<feature type="domain" description="DUF6802" evidence="2">
    <location>
        <begin position="129"/>
        <end position="201"/>
    </location>
</feature>
<gene>
    <name evidence="3" type="ORF">ACFQGD_01440</name>
</gene>